<feature type="region of interest" description="Disordered" evidence="10">
    <location>
        <begin position="642"/>
        <end position="666"/>
    </location>
</feature>
<dbReference type="CDD" id="cd13250">
    <property type="entry name" value="PH_ACAP"/>
    <property type="match status" value="1"/>
</dbReference>
<dbReference type="SMART" id="SM00233">
    <property type="entry name" value="PH"/>
    <property type="match status" value="1"/>
</dbReference>
<dbReference type="InterPro" id="IPR027267">
    <property type="entry name" value="AH/BAR_dom_sf"/>
</dbReference>
<dbReference type="Gene3D" id="1.20.1270.60">
    <property type="entry name" value="Arfaptin homology (AH) domain/BAR domain"/>
    <property type="match status" value="1"/>
</dbReference>
<keyword evidence="6 7" id="KW-0040">ANK repeat</keyword>
<feature type="repeat" description="ANK" evidence="7">
    <location>
        <begin position="705"/>
        <end position="737"/>
    </location>
</feature>
<dbReference type="PRINTS" id="PR00405">
    <property type="entry name" value="REVINTRACTNG"/>
</dbReference>
<evidence type="ECO:0000256" key="10">
    <source>
        <dbReference type="SAM" id="MobiDB-lite"/>
    </source>
</evidence>
<dbReference type="Gene3D" id="2.30.29.30">
    <property type="entry name" value="Pleckstrin-homology domain (PH domain)/Phosphotyrosine-binding domain (PTB)"/>
    <property type="match status" value="1"/>
</dbReference>
<dbReference type="FunFam" id="1.20.1270.60:FF:000025">
    <property type="entry name" value="arf-GAP with coiled-coil, ANK repeat and PH domain-containing protein 2"/>
    <property type="match status" value="1"/>
</dbReference>
<comment type="activity regulation">
    <text evidence="9">GAP activity stimulated by phosphatidylinositol 4,5-bisphosphate (PIP2) and phosphatidic acid.</text>
</comment>
<dbReference type="InterPro" id="IPR042695">
    <property type="entry name" value="ACAP3_BAR"/>
</dbReference>
<dbReference type="RefSeq" id="XP_020832116.1">
    <property type="nucleotide sequence ID" value="XM_020976457.1"/>
</dbReference>
<dbReference type="Gene3D" id="1.10.220.150">
    <property type="entry name" value="Arf GTPase activating protein"/>
    <property type="match status" value="1"/>
</dbReference>
<feature type="region of interest" description="Disordered" evidence="10">
    <location>
        <begin position="528"/>
        <end position="556"/>
    </location>
</feature>
<dbReference type="PANTHER" id="PTHR23180">
    <property type="entry name" value="CENTAURIN/ARF"/>
    <property type="match status" value="1"/>
</dbReference>
<comment type="function">
    <text evidence="9">GTPase-activating protein for the ADP ribosylation factor family.</text>
</comment>
<dbReference type="InterPro" id="IPR002110">
    <property type="entry name" value="Ankyrin_rpt"/>
</dbReference>
<keyword evidence="2 9" id="KW-0479">Metal-binding</keyword>
<reference evidence="14" key="1">
    <citation type="submission" date="2025-08" db="UniProtKB">
        <authorList>
            <consortium name="RefSeq"/>
        </authorList>
    </citation>
    <scope>IDENTIFICATION</scope>
    <source>
        <tissue evidence="14">Spleen</tissue>
    </source>
</reference>
<evidence type="ECO:0000259" key="11">
    <source>
        <dbReference type="PROSITE" id="PS50003"/>
    </source>
</evidence>
<dbReference type="Pfam" id="PF13857">
    <property type="entry name" value="Ank_5"/>
    <property type="match status" value="1"/>
</dbReference>
<dbReference type="InterPro" id="IPR038508">
    <property type="entry name" value="ArfGAP_dom_sf"/>
</dbReference>
<dbReference type="Pfam" id="PF00169">
    <property type="entry name" value="PH"/>
    <property type="match status" value="1"/>
</dbReference>
<organism evidence="13 14">
    <name type="scientific">Phascolarctos cinereus</name>
    <name type="common">Koala</name>
    <dbReference type="NCBI Taxonomy" id="38626"/>
    <lineage>
        <taxon>Eukaryota</taxon>
        <taxon>Metazoa</taxon>
        <taxon>Chordata</taxon>
        <taxon>Craniata</taxon>
        <taxon>Vertebrata</taxon>
        <taxon>Euteleostomi</taxon>
        <taxon>Mammalia</taxon>
        <taxon>Metatheria</taxon>
        <taxon>Diprotodontia</taxon>
        <taxon>Phascolarctidae</taxon>
        <taxon>Phascolarctos</taxon>
    </lineage>
</organism>
<dbReference type="GO" id="GO:0010008">
    <property type="term" value="C:endosome membrane"/>
    <property type="evidence" value="ECO:0007669"/>
    <property type="project" value="UniProtKB-SubCell"/>
</dbReference>
<dbReference type="InterPro" id="IPR001164">
    <property type="entry name" value="ArfGAP_dom"/>
</dbReference>
<evidence type="ECO:0000313" key="14">
    <source>
        <dbReference type="RefSeq" id="XP_020832116.1"/>
    </source>
</evidence>
<evidence type="ECO:0000256" key="8">
    <source>
        <dbReference type="PROSITE-ProRule" id="PRU00288"/>
    </source>
</evidence>
<evidence type="ECO:0000256" key="7">
    <source>
        <dbReference type="PROSITE-ProRule" id="PRU00023"/>
    </source>
</evidence>
<keyword evidence="4 8" id="KW-0863">Zinc-finger</keyword>
<evidence type="ECO:0000256" key="3">
    <source>
        <dbReference type="ARBA" id="ARBA00022737"/>
    </source>
</evidence>
<comment type="domain">
    <text evidence="9">PH domain binds phospholipids including phosphatidic acid, phosphatidylinositol 3-phosphate, phosphatidylinositol 3,5-bisphosphate (PIP2) and phosphatidylinositol 3,4,5-trisphosphate (PIP3). May mediate protein binding to PIP2 or PIP3 containing membranes.</text>
</comment>
<evidence type="ECO:0000256" key="4">
    <source>
        <dbReference type="ARBA" id="ARBA00022771"/>
    </source>
</evidence>
<dbReference type="GO" id="GO:0008270">
    <property type="term" value="F:zinc ion binding"/>
    <property type="evidence" value="ECO:0007669"/>
    <property type="project" value="UniProtKB-KW"/>
</dbReference>
<dbReference type="GO" id="GO:0005096">
    <property type="term" value="F:GTPase activator activity"/>
    <property type="evidence" value="ECO:0007669"/>
    <property type="project" value="UniProtKB-KW"/>
</dbReference>
<name>A0A6P5JLU1_PHACI</name>
<dbReference type="AlphaFoldDB" id="A0A6P5JLU1"/>
<dbReference type="SMART" id="SM00248">
    <property type="entry name" value="ANK"/>
    <property type="match status" value="3"/>
</dbReference>
<evidence type="ECO:0000259" key="12">
    <source>
        <dbReference type="PROSITE" id="PS50115"/>
    </source>
</evidence>
<feature type="compositionally biased region" description="Basic residues" evidence="10">
    <location>
        <begin position="540"/>
        <end position="556"/>
    </location>
</feature>
<feature type="repeat" description="ANK" evidence="7">
    <location>
        <begin position="738"/>
        <end position="770"/>
    </location>
</feature>
<dbReference type="InterPro" id="IPR004148">
    <property type="entry name" value="BAR_dom"/>
</dbReference>
<evidence type="ECO:0000256" key="5">
    <source>
        <dbReference type="ARBA" id="ARBA00022833"/>
    </source>
</evidence>
<comment type="domain">
    <text evidence="9">The BAR domain mediates homodimerization, it can neither bind membrane nor impart curvature, but instead requires the neighboring PH domain to achieve these functions.</text>
</comment>
<feature type="domain" description="Arf-GAP" evidence="12">
    <location>
        <begin position="403"/>
        <end position="528"/>
    </location>
</feature>
<dbReference type="FunFam" id="1.10.220.150:FF:000007">
    <property type="entry name" value="Arf-GAP with coiled-coil, ANK repeat and PH domain-containing protein 2"/>
    <property type="match status" value="1"/>
</dbReference>
<dbReference type="PROSITE" id="PS50115">
    <property type="entry name" value="ARFGAP"/>
    <property type="match status" value="1"/>
</dbReference>
<dbReference type="FunFam" id="1.25.40.20:FF:000020">
    <property type="entry name" value="Arf-GAP with coiled-coil, ANK repeat and PH domain-containing protein 2"/>
    <property type="match status" value="1"/>
</dbReference>
<dbReference type="PROSITE" id="PS50088">
    <property type="entry name" value="ANK_REPEAT"/>
    <property type="match status" value="2"/>
</dbReference>
<dbReference type="CDD" id="cd08850">
    <property type="entry name" value="ArfGap_ACAP3"/>
    <property type="match status" value="1"/>
</dbReference>
<dbReference type="InterPro" id="IPR001849">
    <property type="entry name" value="PH_domain"/>
</dbReference>
<dbReference type="Gene3D" id="1.25.40.20">
    <property type="entry name" value="Ankyrin repeat-containing domain"/>
    <property type="match status" value="1"/>
</dbReference>
<dbReference type="SUPFAM" id="SSF57863">
    <property type="entry name" value="ArfGap/RecO-like zinc finger"/>
    <property type="match status" value="1"/>
</dbReference>
<keyword evidence="3 9" id="KW-0677">Repeat</keyword>
<dbReference type="InterPro" id="IPR011993">
    <property type="entry name" value="PH-like_dom_sf"/>
</dbReference>
<dbReference type="PANTHER" id="PTHR23180:SF407">
    <property type="entry name" value="ARF-GAP WITH COILED-COIL, ANK REPEAT AND PH DOMAIN-CONTAINING PROTEIN 3"/>
    <property type="match status" value="1"/>
</dbReference>
<keyword evidence="13" id="KW-1185">Reference proteome</keyword>
<dbReference type="InterPro" id="IPR037278">
    <property type="entry name" value="ARFGAP/RecO"/>
</dbReference>
<keyword evidence="5 9" id="KW-0862">Zinc</keyword>
<keyword evidence="9" id="KW-0967">Endosome</keyword>
<protein>
    <recommendedName>
        <fullName evidence="9">Arf-GAP with coiled-coil, ANK repeat and PH domain-containing protein</fullName>
        <shortName evidence="9">Cnt-b</shortName>
    </recommendedName>
    <alternativeName>
        <fullName evidence="9">Centaurin-beta</fullName>
    </alternativeName>
</protein>
<evidence type="ECO:0000313" key="13">
    <source>
        <dbReference type="Proteomes" id="UP000515140"/>
    </source>
</evidence>
<evidence type="ECO:0000256" key="1">
    <source>
        <dbReference type="ARBA" id="ARBA00022468"/>
    </source>
</evidence>
<dbReference type="InterPro" id="IPR036770">
    <property type="entry name" value="Ankyrin_rpt-contain_sf"/>
</dbReference>
<dbReference type="GeneID" id="110201006"/>
<evidence type="ECO:0000256" key="6">
    <source>
        <dbReference type="ARBA" id="ARBA00023043"/>
    </source>
</evidence>
<dbReference type="PROSITE" id="PS50003">
    <property type="entry name" value="PH_DOMAIN"/>
    <property type="match status" value="1"/>
</dbReference>
<keyword evidence="1 9" id="KW-0343">GTPase activation</keyword>
<proteinExistence type="predicted"/>
<comment type="subcellular location">
    <subcellularLocation>
        <location evidence="9">Endosome membrane</location>
        <topology evidence="9">Peripheral membrane protein</topology>
    </subcellularLocation>
</comment>
<accession>A0A6P5JLU1</accession>
<dbReference type="FunFam" id="2.30.29.30:FF:000026">
    <property type="entry name" value="Arf-GAP with coiled-coil, ANK repeat and PH domain-containing protein 2"/>
    <property type="match status" value="1"/>
</dbReference>
<dbReference type="CDD" id="cd07637">
    <property type="entry name" value="BAR_ACAP3"/>
    <property type="match status" value="1"/>
</dbReference>
<dbReference type="OMA" id="GSVMSCE"/>
<dbReference type="SUPFAM" id="SSF50729">
    <property type="entry name" value="PH domain-like"/>
    <property type="match status" value="1"/>
</dbReference>
<sequence length="845" mass="95166">MTVEFEECIKDSPRFRATIDEVETDVVEIEAKLDKLVKLCSGMIEAGKVYITTNKHFVSGVRDLSQQCRNDEVVSECLQKFGDSLQEMINYHMILFDQAQRSVRQQLHNFVKDDVRKFKETKKQFDKVREDMEMSLVKNAQAPRHRPHEVEEATGALTLTRKCFRHLALDYVLQINVLQAKKKFEILDAMLSFMHAQYAFFQQGYSLLHQLDPYMKKLAAELDQLVIDSAVEKREMERKHALIQQKTLLQDFSYDESKVEFDVDAPNGVVMEGYLFKRASNAFKTWNRRWFSIQNSQLVYQKKLKDGPTVVVDDLRLCTVKPCEDMERRFCFEVVSPTKSCMLQADSEKLRQAWVQAVQASIASAYRESPDSYYIERLDRTASPSTSSIDSAPDTRDRSSKGEGILQRVQSVAGNGQCCDCGQPDPRWASINLGILLCIECSGIHRSLGVHCSKVRSLTLDSWEPELLKLMCELGNSTVNQIYEAQCEELGLQKPTASSSRQDKEAWIKVKYVERKFLKKLPGSGAEAIETAGGGEAKPRRWSTKRCRRHQSSPRIPRMRRQLRQEPAAISPAALSSASTLERKFRRDSLFCPDELDSLFSYFDTGAVGAGPRSLSSDSGLGGSTDGSSDILVFGSVVDSVMEEEGEESEGSSAEGDRETWDPEDSRELHPGLLAYRAARARNLPVLAEALAHNAEVNWVNEEDESKTPLIQAVLGGSLIICEFLLQNGADVNQRDIRGRAPLHHATYLGHTGQVCLFLKRGADQHALDEDQQDPLAIAVQAANADIVTLLRLARMNEEMREAEGPLGQPGDTTYLDIFREFSHMASHHPEKLNRQSLHVSPSAQ</sequence>
<evidence type="ECO:0000256" key="2">
    <source>
        <dbReference type="ARBA" id="ARBA00022723"/>
    </source>
</evidence>
<gene>
    <name evidence="14" type="primary">ACAP3</name>
</gene>
<dbReference type="Proteomes" id="UP000515140">
    <property type="component" value="Unplaced"/>
</dbReference>
<feature type="compositionally biased region" description="Basic and acidic residues" evidence="10">
    <location>
        <begin position="655"/>
        <end position="666"/>
    </location>
</feature>
<dbReference type="InterPro" id="IPR045258">
    <property type="entry name" value="ACAP1/2/3-like"/>
</dbReference>
<dbReference type="CTD" id="116983"/>
<dbReference type="Pfam" id="PF01412">
    <property type="entry name" value="ArfGap"/>
    <property type="match status" value="1"/>
</dbReference>
<feature type="region of interest" description="Disordered" evidence="10">
    <location>
        <begin position="383"/>
        <end position="402"/>
    </location>
</feature>
<dbReference type="SUPFAM" id="SSF103657">
    <property type="entry name" value="BAR/IMD domain-like"/>
    <property type="match status" value="1"/>
</dbReference>
<dbReference type="PROSITE" id="PS50297">
    <property type="entry name" value="ANK_REP_REGION"/>
    <property type="match status" value="2"/>
</dbReference>
<evidence type="ECO:0000256" key="9">
    <source>
        <dbReference type="RuleBase" id="RU369028"/>
    </source>
</evidence>
<dbReference type="Pfam" id="PF16746">
    <property type="entry name" value="BAR_3"/>
    <property type="match status" value="1"/>
</dbReference>
<dbReference type="SUPFAM" id="SSF48403">
    <property type="entry name" value="Ankyrin repeat"/>
    <property type="match status" value="1"/>
</dbReference>
<feature type="domain" description="PH" evidence="11">
    <location>
        <begin position="268"/>
        <end position="363"/>
    </location>
</feature>
<dbReference type="SMART" id="SM00105">
    <property type="entry name" value="ArfGap"/>
    <property type="match status" value="1"/>
</dbReference>